<dbReference type="GO" id="GO:0006629">
    <property type="term" value="P:lipid metabolic process"/>
    <property type="evidence" value="ECO:0007669"/>
    <property type="project" value="UniProtKB-KW"/>
</dbReference>
<dbReference type="InterPro" id="IPR052351">
    <property type="entry name" value="Ornithine_N-alpha-AT"/>
</dbReference>
<keyword evidence="12" id="KW-1185">Reference proteome</keyword>
<dbReference type="AlphaFoldDB" id="A0A1H2TIL0"/>
<dbReference type="RefSeq" id="WP_089945500.1">
    <property type="nucleotide sequence ID" value="NZ_FNOI01000001.1"/>
</dbReference>
<evidence type="ECO:0000256" key="4">
    <source>
        <dbReference type="ARBA" id="ARBA00023098"/>
    </source>
</evidence>
<name>A0A1H2TIL0_9RHOB</name>
<organism evidence="11 12">
    <name type="scientific">Litoreibacter albidus</name>
    <dbReference type="NCBI Taxonomy" id="670155"/>
    <lineage>
        <taxon>Bacteria</taxon>
        <taxon>Pseudomonadati</taxon>
        <taxon>Pseudomonadota</taxon>
        <taxon>Alphaproteobacteria</taxon>
        <taxon>Rhodobacterales</taxon>
        <taxon>Roseobacteraceae</taxon>
        <taxon>Litoreibacter</taxon>
    </lineage>
</organism>
<dbReference type="STRING" id="670155.SAMN04488001_1176"/>
<dbReference type="GO" id="GO:0043810">
    <property type="term" value="F:ornithine-acyl [acyl carrier protein] N-acyltransferase activity"/>
    <property type="evidence" value="ECO:0007669"/>
    <property type="project" value="UniProtKB-EC"/>
</dbReference>
<evidence type="ECO:0000313" key="12">
    <source>
        <dbReference type="Proteomes" id="UP000199441"/>
    </source>
</evidence>
<reference evidence="12" key="1">
    <citation type="submission" date="2016-10" db="EMBL/GenBank/DDBJ databases">
        <authorList>
            <person name="Varghese N."/>
            <person name="Submissions S."/>
        </authorList>
    </citation>
    <scope>NUCLEOTIDE SEQUENCE [LARGE SCALE GENOMIC DNA]</scope>
    <source>
        <strain evidence="12">DSM 26922</strain>
    </source>
</reference>
<dbReference type="SUPFAM" id="SSF55729">
    <property type="entry name" value="Acyl-CoA N-acyltransferases (Nat)"/>
    <property type="match status" value="1"/>
</dbReference>
<comment type="pathway">
    <text evidence="1">Lipid metabolism.</text>
</comment>
<protein>
    <recommendedName>
        <fullName evidence="8">L-ornithine N(alpha)-acyltransferase</fullName>
        <ecNumber evidence="7">2.3.2.30</ecNumber>
    </recommendedName>
</protein>
<dbReference type="Gene3D" id="3.40.630.30">
    <property type="match status" value="1"/>
</dbReference>
<evidence type="ECO:0000256" key="7">
    <source>
        <dbReference type="ARBA" id="ARBA00039058"/>
    </source>
</evidence>
<keyword evidence="4" id="KW-0443">Lipid metabolism</keyword>
<evidence type="ECO:0000256" key="6">
    <source>
        <dbReference type="ARBA" id="ARBA00038095"/>
    </source>
</evidence>
<dbReference type="Pfam" id="PF13444">
    <property type="entry name" value="Acetyltransf_5"/>
    <property type="match status" value="1"/>
</dbReference>
<evidence type="ECO:0000256" key="2">
    <source>
        <dbReference type="ARBA" id="ARBA00022516"/>
    </source>
</evidence>
<dbReference type="EC" id="2.3.2.30" evidence="7"/>
<evidence type="ECO:0000256" key="10">
    <source>
        <dbReference type="ARBA" id="ARBA00047785"/>
    </source>
</evidence>
<evidence type="ECO:0000256" key="8">
    <source>
        <dbReference type="ARBA" id="ARBA00039866"/>
    </source>
</evidence>
<keyword evidence="5 11" id="KW-0012">Acyltransferase</keyword>
<evidence type="ECO:0000256" key="3">
    <source>
        <dbReference type="ARBA" id="ARBA00022679"/>
    </source>
</evidence>
<dbReference type="InterPro" id="IPR016181">
    <property type="entry name" value="Acyl_CoA_acyltransferase"/>
</dbReference>
<comment type="catalytic activity">
    <reaction evidence="10">
        <text>a (3R)-hydroxyacyl-[ACP] + L-ornithine = a lyso-ornithine lipid + holo-[ACP] + H(+)</text>
        <dbReference type="Rhea" id="RHEA:20633"/>
        <dbReference type="Rhea" id="RHEA-COMP:9685"/>
        <dbReference type="Rhea" id="RHEA-COMP:9945"/>
        <dbReference type="ChEBI" id="CHEBI:15378"/>
        <dbReference type="ChEBI" id="CHEBI:46911"/>
        <dbReference type="ChEBI" id="CHEBI:64479"/>
        <dbReference type="ChEBI" id="CHEBI:78827"/>
        <dbReference type="ChEBI" id="CHEBI:138482"/>
        <dbReference type="EC" id="2.3.2.30"/>
    </reaction>
    <physiologicalReaction direction="left-to-right" evidence="10">
        <dbReference type="Rhea" id="RHEA:20634"/>
    </physiologicalReaction>
</comment>
<proteinExistence type="inferred from homology"/>
<gene>
    <name evidence="11" type="ORF">SAMN04488001_1176</name>
</gene>
<dbReference type="PANTHER" id="PTHR37323:SF1">
    <property type="entry name" value="L-ORNITHINE N(ALPHA)-ACYLTRANSFERASE"/>
    <property type="match status" value="1"/>
</dbReference>
<comment type="function">
    <text evidence="9">Catalyzes the first step in the biosynthesis of ornithine lipids, which are phosphorus-free membrane lipids. Catalyzes the 3-hydroxyacyl-acyl carrier protein-dependent acylation of ornithine to form lyso-ornithine lipid (LOL).</text>
</comment>
<dbReference type="EMBL" id="FNOI01000001">
    <property type="protein sequence ID" value="SDW43607.1"/>
    <property type="molecule type" value="Genomic_DNA"/>
</dbReference>
<accession>A0A1H2TIL0</accession>
<evidence type="ECO:0000256" key="1">
    <source>
        <dbReference type="ARBA" id="ARBA00005189"/>
    </source>
</evidence>
<keyword evidence="3 11" id="KW-0808">Transferase</keyword>
<sequence length="263" mass="29279">MTRPKPQFETRLAKDDADLRASQHLRYRVFVEELGGAGAGVDHAAQLERDAFDPHFDHLILLDRARTESDGQVVGVYRLLRGDALPDGLGFYSEGEYDLNPLKASGRRLLELGRSCVHPDYRGGAAMFHLWQGLSRYVEEHEIEVMFGVASFHGTDVAAAAQSLSHLYHSHLAPQSLRPRALAYQDMNLVPASDVDRVMAMKNTPALIKAYLRLGGMVGDGAFIDTEFNTIDVCLVMDTARMSQKHKDIYSRARKGHTLQGTE</sequence>
<comment type="similarity">
    <text evidence="6">Belongs to the acetyltransferase family. OlsB subfamily.</text>
</comment>
<keyword evidence="2" id="KW-0444">Lipid biosynthesis</keyword>
<evidence type="ECO:0000313" key="11">
    <source>
        <dbReference type="EMBL" id="SDW43607.1"/>
    </source>
</evidence>
<dbReference type="PANTHER" id="PTHR37323">
    <property type="entry name" value="GCN5-RELATED N-ACETYLTRANSFERASE"/>
    <property type="match status" value="1"/>
</dbReference>
<evidence type="ECO:0000256" key="9">
    <source>
        <dbReference type="ARBA" id="ARBA00045724"/>
    </source>
</evidence>
<evidence type="ECO:0000256" key="5">
    <source>
        <dbReference type="ARBA" id="ARBA00023315"/>
    </source>
</evidence>
<dbReference type="OrthoDB" id="9787072at2"/>
<dbReference type="Proteomes" id="UP000199441">
    <property type="component" value="Unassembled WGS sequence"/>
</dbReference>